<keyword evidence="2" id="KW-1185">Reference proteome</keyword>
<organism evidence="1 2">
    <name type="scientific">Xanthomonas bromi</name>
    <dbReference type="NCBI Taxonomy" id="56449"/>
    <lineage>
        <taxon>Bacteria</taxon>
        <taxon>Pseudomonadati</taxon>
        <taxon>Pseudomonadota</taxon>
        <taxon>Gammaproteobacteria</taxon>
        <taxon>Lysobacterales</taxon>
        <taxon>Lysobacteraceae</taxon>
        <taxon>Xanthomonas</taxon>
    </lineage>
</organism>
<gene>
    <name evidence="1" type="ORF">XbrCFBP1976_17705</name>
</gene>
<dbReference type="InterPro" id="IPR036291">
    <property type="entry name" value="NAD(P)-bd_dom_sf"/>
</dbReference>
<dbReference type="Proteomes" id="UP000239710">
    <property type="component" value="Unassembled WGS sequence"/>
</dbReference>
<dbReference type="PANTHER" id="PTHR43431:SF1">
    <property type="entry name" value="OS08G0476300 PROTEIN"/>
    <property type="match status" value="1"/>
</dbReference>
<accession>A0ABX5BMS0</accession>
<dbReference type="InterPro" id="IPR002347">
    <property type="entry name" value="SDR_fam"/>
</dbReference>
<dbReference type="EMBL" id="MDCE01000032">
    <property type="protein sequence ID" value="PPV05288.1"/>
    <property type="molecule type" value="Genomic_DNA"/>
</dbReference>
<name>A0ABX5BMS0_9XANT</name>
<dbReference type="PANTHER" id="PTHR43431">
    <property type="entry name" value="OXIDOREDUCTASE, SHORT CHAIN DEHYDROGENASE/REDUCTASE FAMILY (AFU_ORTHOLOGUE AFUA_5G14000)"/>
    <property type="match status" value="1"/>
</dbReference>
<dbReference type="Gene3D" id="3.40.50.720">
    <property type="entry name" value="NAD(P)-binding Rossmann-like Domain"/>
    <property type="match status" value="1"/>
</dbReference>
<dbReference type="Pfam" id="PF00106">
    <property type="entry name" value="adh_short"/>
    <property type="match status" value="1"/>
</dbReference>
<comment type="caution">
    <text evidence="1">The sequence shown here is derived from an EMBL/GenBank/DDBJ whole genome shotgun (WGS) entry which is preliminary data.</text>
</comment>
<reference evidence="1 2" key="1">
    <citation type="submission" date="2016-08" db="EMBL/GenBank/DDBJ databases">
        <title>Evolution of the type three secretion system and type three effector repertoires in Xanthomonas.</title>
        <authorList>
            <person name="Merda D."/>
            <person name="Briand M."/>
            <person name="Bosis E."/>
            <person name="Rousseau C."/>
            <person name="Portier P."/>
            <person name="Jacques M.-A."/>
            <person name="Fischer-Le Saux M."/>
        </authorList>
    </citation>
    <scope>NUCLEOTIDE SEQUENCE [LARGE SCALE GENOMIC DNA]</scope>
    <source>
        <strain evidence="1 2">CFBP1976</strain>
    </source>
</reference>
<dbReference type="SUPFAM" id="SSF51735">
    <property type="entry name" value="NAD(P)-binding Rossmann-fold domains"/>
    <property type="match status" value="1"/>
</dbReference>
<proteinExistence type="predicted"/>
<evidence type="ECO:0000313" key="1">
    <source>
        <dbReference type="EMBL" id="PPV05288.1"/>
    </source>
</evidence>
<protein>
    <recommendedName>
        <fullName evidence="3">SDR family NAD(P)-dependent oxidoreductase</fullName>
    </recommendedName>
</protein>
<sequence length="118" mass="12166">MRNGRSSACFPGVGVRSIIESKGVLMSLSKTPVIFGVGPGIGIAASREFAALGYRLALLARTKSTLERLVAQFEAAGTTAKGFAADGGDGESIDAVVPEICKWAEGDPSVVLFNAFTS</sequence>
<evidence type="ECO:0000313" key="2">
    <source>
        <dbReference type="Proteomes" id="UP000239710"/>
    </source>
</evidence>
<evidence type="ECO:0008006" key="3">
    <source>
        <dbReference type="Google" id="ProtNLM"/>
    </source>
</evidence>